<keyword evidence="2" id="KW-1185">Reference proteome</keyword>
<sequence>MTGESMAQAATRGYLPVGDEDYVEDLNRNAAEGAGSNGRRWRQAFPELFGRSLPLVVGKAAAELTVAFTALGKADRLPQLVVFPTRSHEVSAHYEPKSDNTGLVVLSDSLFTLCSIYCRQLGQATFDISNTTSFVKLGLRMIIAQMKGTMGGDPARLAVLLRHHHINRRAHGMATAVATRRDVRDRDSLSHQDFSDLHLMPAIRFFLGHEMAHHVLGHQTECAHSPEQETQADLLALQAGALAYASDVKTSITPDRYVREQWLDDAGEFYALVASVIAMLAVQSLEDALMIRRGRTHLPARDRASSLIDLLLGDDRIRKHESAIGRRDQSFRKRIDSERVGLEALTRSLMVATEKAADFGESPYGFNWTGLPAAEVVMSGGMDLTESSRLDRLLSQPSEELAAALVHSPLSVGALHARLGDTRRAMREWGIPETVIDNAHNRNVGLAYYTIVDYLRGASHEQGRAGVELSDHPLIAATLTARQLPGS</sequence>
<gene>
    <name evidence="1" type="ORF">J2Z77_002597</name>
</gene>
<reference evidence="1 2" key="1">
    <citation type="submission" date="2021-03" db="EMBL/GenBank/DDBJ databases">
        <title>Genomic Encyclopedia of Type Strains, Phase IV (KMG-IV): sequencing the most valuable type-strain genomes for metagenomic binning, comparative biology and taxonomic classification.</title>
        <authorList>
            <person name="Goeker M."/>
        </authorList>
    </citation>
    <scope>NUCLEOTIDE SEQUENCE [LARGE SCALE GENOMIC DNA]</scope>
    <source>
        <strain evidence="1 2">DSM 40526</strain>
    </source>
</reference>
<accession>A0ABS4L3X3</accession>
<dbReference type="EMBL" id="JAGGLQ010000004">
    <property type="protein sequence ID" value="MBP2036797.1"/>
    <property type="molecule type" value="Genomic_DNA"/>
</dbReference>
<evidence type="ECO:0008006" key="3">
    <source>
        <dbReference type="Google" id="ProtNLM"/>
    </source>
</evidence>
<dbReference type="Proteomes" id="UP001519310">
    <property type="component" value="Unassembled WGS sequence"/>
</dbReference>
<comment type="caution">
    <text evidence="1">The sequence shown here is derived from an EMBL/GenBank/DDBJ whole genome shotgun (WGS) entry which is preliminary data.</text>
</comment>
<evidence type="ECO:0000313" key="1">
    <source>
        <dbReference type="EMBL" id="MBP2036797.1"/>
    </source>
</evidence>
<name>A0ABS4L3X3_STRAV</name>
<organism evidence="1 2">
    <name type="scientific">Streptomyces avidinii</name>
    <dbReference type="NCBI Taxonomy" id="1895"/>
    <lineage>
        <taxon>Bacteria</taxon>
        <taxon>Bacillati</taxon>
        <taxon>Actinomycetota</taxon>
        <taxon>Actinomycetes</taxon>
        <taxon>Kitasatosporales</taxon>
        <taxon>Streptomycetaceae</taxon>
        <taxon>Streptomyces</taxon>
    </lineage>
</organism>
<proteinExistence type="predicted"/>
<dbReference type="RefSeq" id="WP_189966406.1">
    <property type="nucleotide sequence ID" value="NZ_BMVL01000003.1"/>
</dbReference>
<evidence type="ECO:0000313" key="2">
    <source>
        <dbReference type="Proteomes" id="UP001519310"/>
    </source>
</evidence>
<protein>
    <recommendedName>
        <fullName evidence="3">Peptidase U49-like protein</fullName>
    </recommendedName>
</protein>